<protein>
    <recommendedName>
        <fullName evidence="7">Sulfotransferase</fullName>
    </recommendedName>
</protein>
<dbReference type="SUPFAM" id="SSF52540">
    <property type="entry name" value="P-loop containing nucleoside triphosphate hydrolases"/>
    <property type="match status" value="1"/>
</dbReference>
<proteinExistence type="predicted"/>
<keyword evidence="1" id="KW-0808">Transferase</keyword>
<feature type="region of interest" description="Disordered" evidence="4">
    <location>
        <begin position="1"/>
        <end position="65"/>
    </location>
</feature>
<evidence type="ECO:0000256" key="1">
    <source>
        <dbReference type="ARBA" id="ARBA00022679"/>
    </source>
</evidence>
<keyword evidence="6" id="KW-1185">Reference proteome</keyword>
<dbReference type="Proteomes" id="UP000002281">
    <property type="component" value="Chromosome 23"/>
</dbReference>
<dbReference type="InterPro" id="IPR027417">
    <property type="entry name" value="P-loop_NTPase"/>
</dbReference>
<reference evidence="5" key="3">
    <citation type="submission" date="2025-09" db="UniProtKB">
        <authorList>
            <consortium name="Ensembl"/>
        </authorList>
    </citation>
    <scope>IDENTIFICATION</scope>
    <source>
        <strain evidence="5">Thoroughbred</strain>
    </source>
</reference>
<feature type="compositionally biased region" description="Pro residues" evidence="4">
    <location>
        <begin position="141"/>
        <end position="150"/>
    </location>
</feature>
<dbReference type="GO" id="GO:0008146">
    <property type="term" value="F:sulfotransferase activity"/>
    <property type="evidence" value="ECO:0007669"/>
    <property type="project" value="InterPro"/>
</dbReference>
<feature type="region of interest" description="Disordered" evidence="4">
    <location>
        <begin position="121"/>
        <end position="172"/>
    </location>
</feature>
<dbReference type="GeneTree" id="ENSGT00940000161466"/>
<evidence type="ECO:0000256" key="4">
    <source>
        <dbReference type="SAM" id="MobiDB-lite"/>
    </source>
</evidence>
<dbReference type="InterPro" id="IPR037359">
    <property type="entry name" value="NST/OST"/>
</dbReference>
<dbReference type="Ensembl" id="ENSECAT00000073095.2">
    <property type="protein sequence ID" value="ENSECAP00000073036.1"/>
    <property type="gene ID" value="ENSECAG00000032719.3"/>
</dbReference>
<reference evidence="5" key="2">
    <citation type="submission" date="2025-08" db="UniProtKB">
        <authorList>
            <consortium name="Ensembl"/>
        </authorList>
    </citation>
    <scope>IDENTIFICATION</scope>
    <source>
        <strain evidence="5">Thoroughbred</strain>
    </source>
</reference>
<name>A0A9L0SFQ6_HORSE</name>
<dbReference type="Gene3D" id="3.40.50.300">
    <property type="entry name" value="P-loop containing nucleotide triphosphate hydrolases"/>
    <property type="match status" value="1"/>
</dbReference>
<evidence type="ECO:0000256" key="2">
    <source>
        <dbReference type="PIRSR" id="PIRSR637359-1"/>
    </source>
</evidence>
<evidence type="ECO:0008006" key="7">
    <source>
        <dbReference type="Google" id="ProtNLM"/>
    </source>
</evidence>
<reference evidence="5 6" key="1">
    <citation type="journal article" date="2009" name="Science">
        <title>Genome sequence, comparative analysis, and population genetics of the domestic horse.</title>
        <authorList>
            <consortium name="Broad Institute Genome Sequencing Platform"/>
            <consortium name="Broad Institute Whole Genome Assembly Team"/>
            <person name="Wade C.M."/>
            <person name="Giulotto E."/>
            <person name="Sigurdsson S."/>
            <person name="Zoli M."/>
            <person name="Gnerre S."/>
            <person name="Imsland F."/>
            <person name="Lear T.L."/>
            <person name="Adelson D.L."/>
            <person name="Bailey E."/>
            <person name="Bellone R.R."/>
            <person name="Bloecker H."/>
            <person name="Distl O."/>
            <person name="Edgar R.C."/>
            <person name="Garber M."/>
            <person name="Leeb T."/>
            <person name="Mauceli E."/>
            <person name="MacLeod J.N."/>
            <person name="Penedo M.C.T."/>
            <person name="Raison J.M."/>
            <person name="Sharpe T."/>
            <person name="Vogel J."/>
            <person name="Andersson L."/>
            <person name="Antczak D.F."/>
            <person name="Biagi T."/>
            <person name="Binns M.M."/>
            <person name="Chowdhary B.P."/>
            <person name="Coleman S.J."/>
            <person name="Della Valle G."/>
            <person name="Fryc S."/>
            <person name="Guerin G."/>
            <person name="Hasegawa T."/>
            <person name="Hill E.W."/>
            <person name="Jurka J."/>
            <person name="Kiialainen A."/>
            <person name="Lindgren G."/>
            <person name="Liu J."/>
            <person name="Magnani E."/>
            <person name="Mickelson J.R."/>
            <person name="Murray J."/>
            <person name="Nergadze S.G."/>
            <person name="Onofrio R."/>
            <person name="Pedroni S."/>
            <person name="Piras M.F."/>
            <person name="Raudsepp T."/>
            <person name="Rocchi M."/>
            <person name="Roeed K.H."/>
            <person name="Ryder O.A."/>
            <person name="Searle S."/>
            <person name="Skow L."/>
            <person name="Swinburne J.E."/>
            <person name="Syvaenen A.C."/>
            <person name="Tozaki T."/>
            <person name="Valberg S.J."/>
            <person name="Vaudin M."/>
            <person name="White J.R."/>
            <person name="Zody M.C."/>
            <person name="Lander E.S."/>
            <person name="Lindblad-Toh K."/>
        </authorList>
    </citation>
    <scope>NUCLEOTIDE SEQUENCE [LARGE SCALE GENOMIC DNA]</scope>
    <source>
        <strain evidence="5 6">Thoroughbred</strain>
    </source>
</reference>
<feature type="compositionally biased region" description="Pro residues" evidence="4">
    <location>
        <begin position="45"/>
        <end position="65"/>
    </location>
</feature>
<dbReference type="PANTHER" id="PTHR10605:SF11">
    <property type="entry name" value="HEPARAN SULFATE GLUCOSAMINE 3-O-SULFOTRANSFERASE 4"/>
    <property type="match status" value="1"/>
</dbReference>
<evidence type="ECO:0000313" key="6">
    <source>
        <dbReference type="Proteomes" id="UP000002281"/>
    </source>
</evidence>
<feature type="active site" description="For sulfotransferase activity" evidence="2">
    <location>
        <position position="235"/>
    </location>
</feature>
<dbReference type="AlphaFoldDB" id="A0A9L0SFQ6"/>
<sequence length="317" mass="33411">QRGRNSGLRQGAAAAAETEAGAASEPGKRGRCRRSRCSQRVRAPPLGPLPEAEPPPPPLAAPPPPGARAAFSAPCPCLSPTCATASWAARAPCSSPWCYRSRPHCRRARPHPLYCCPPCASAPPRSRPRCRRTTRAAGSPRSPPSSPLPPGRRLGSGERQRGCLGHLAPTPVAPGKMIMAQSALLEREAQESSTTHKELAGRRAVNGSSERGGALSTPNYGEKKLPQAVIIGVKKGGTRELLEAIGVHPGMRAVGVEPRFFDRNYEKGLEWYSPEDLAPSAAPAQQKTAHGCAPSLRPVALTHSASSCEMLLLSLPG</sequence>
<organism evidence="5 6">
    <name type="scientific">Equus caballus</name>
    <name type="common">Horse</name>
    <dbReference type="NCBI Taxonomy" id="9796"/>
    <lineage>
        <taxon>Eukaryota</taxon>
        <taxon>Metazoa</taxon>
        <taxon>Chordata</taxon>
        <taxon>Craniata</taxon>
        <taxon>Vertebrata</taxon>
        <taxon>Euteleostomi</taxon>
        <taxon>Mammalia</taxon>
        <taxon>Eutheria</taxon>
        <taxon>Laurasiatheria</taxon>
        <taxon>Perissodactyla</taxon>
        <taxon>Equidae</taxon>
        <taxon>Equus</taxon>
    </lineage>
</organism>
<accession>A0A9L0SFQ6</accession>
<feature type="compositionally biased region" description="Basic and acidic residues" evidence="4">
    <location>
        <begin position="187"/>
        <end position="201"/>
    </location>
</feature>
<evidence type="ECO:0000256" key="3">
    <source>
        <dbReference type="PIRSR" id="PIRSR637359-2"/>
    </source>
</evidence>
<feature type="compositionally biased region" description="Low complexity" evidence="4">
    <location>
        <begin position="11"/>
        <end position="23"/>
    </location>
</feature>
<feature type="compositionally biased region" description="Basic residues" evidence="4">
    <location>
        <begin position="29"/>
        <end position="39"/>
    </location>
</feature>
<feature type="binding site" evidence="3">
    <location>
        <begin position="235"/>
        <end position="239"/>
    </location>
    <ligand>
        <name>3'-phosphoadenylyl sulfate</name>
        <dbReference type="ChEBI" id="CHEBI:58339"/>
    </ligand>
</feature>
<evidence type="ECO:0000313" key="5">
    <source>
        <dbReference type="Ensembl" id="ENSECAP00000073036.1"/>
    </source>
</evidence>
<feature type="region of interest" description="Disordered" evidence="4">
    <location>
        <begin position="187"/>
        <end position="220"/>
    </location>
</feature>
<dbReference type="PANTHER" id="PTHR10605">
    <property type="entry name" value="HEPARAN SULFATE SULFOTRANSFERASE"/>
    <property type="match status" value="1"/>
</dbReference>